<dbReference type="GO" id="GO:0000028">
    <property type="term" value="P:ribosomal small subunit assembly"/>
    <property type="evidence" value="ECO:0007669"/>
    <property type="project" value="TreeGrafter"/>
</dbReference>
<name>A0A6A5T024_9PLEO</name>
<gene>
    <name evidence="4" type="ORF">EJ02DRAFT_463355</name>
</gene>
<dbReference type="GO" id="GO:0003735">
    <property type="term" value="F:structural constituent of ribosome"/>
    <property type="evidence" value="ECO:0007669"/>
    <property type="project" value="InterPro"/>
</dbReference>
<sequence>MTGVRDVDAGVTLHTYLEFADEICVRHRDWVDTVKTGHGKEFRPSDQDWFYVRCAAIARHLDLKKAGRVGVGRLPNTHGEAKKHGSRSGHHVRGSGAVNRKAIQALEKLHILELNEEMGGWLITAQGQRDLDRVTLAVTEAAAGEDDSSDA</sequence>
<dbReference type="Pfam" id="PF01090">
    <property type="entry name" value="Ribosomal_S19e"/>
    <property type="match status" value="1"/>
</dbReference>
<dbReference type="GO" id="GO:0022627">
    <property type="term" value="C:cytosolic small ribosomal subunit"/>
    <property type="evidence" value="ECO:0007669"/>
    <property type="project" value="UniProtKB-ARBA"/>
</dbReference>
<dbReference type="AlphaFoldDB" id="A0A6A5T024"/>
<dbReference type="Proteomes" id="UP000800038">
    <property type="component" value="Unassembled WGS sequence"/>
</dbReference>
<dbReference type="InterPro" id="IPR036390">
    <property type="entry name" value="WH_DNA-bd_sf"/>
</dbReference>
<protein>
    <submittedName>
        <fullName evidence="4">Ribosomal protein S19e</fullName>
    </submittedName>
</protein>
<dbReference type="SMART" id="SM01413">
    <property type="entry name" value="Ribosomal_S19e"/>
    <property type="match status" value="1"/>
</dbReference>
<dbReference type="SUPFAM" id="SSF46785">
    <property type="entry name" value="Winged helix' DNA-binding domain"/>
    <property type="match status" value="1"/>
</dbReference>
<dbReference type="PANTHER" id="PTHR11710">
    <property type="entry name" value="40S RIBOSOMAL PROTEIN S19"/>
    <property type="match status" value="1"/>
</dbReference>
<dbReference type="Gene3D" id="1.10.10.10">
    <property type="entry name" value="Winged helix-like DNA-binding domain superfamily/Winged helix DNA-binding domain"/>
    <property type="match status" value="1"/>
</dbReference>
<evidence type="ECO:0000313" key="5">
    <source>
        <dbReference type="Proteomes" id="UP000800038"/>
    </source>
</evidence>
<dbReference type="GO" id="GO:0003723">
    <property type="term" value="F:RNA binding"/>
    <property type="evidence" value="ECO:0007669"/>
    <property type="project" value="TreeGrafter"/>
</dbReference>
<evidence type="ECO:0000256" key="2">
    <source>
        <dbReference type="ARBA" id="ARBA00022980"/>
    </source>
</evidence>
<reference evidence="4" key="1">
    <citation type="journal article" date="2020" name="Stud. Mycol.">
        <title>101 Dothideomycetes genomes: a test case for predicting lifestyles and emergence of pathogens.</title>
        <authorList>
            <person name="Haridas S."/>
            <person name="Albert R."/>
            <person name="Binder M."/>
            <person name="Bloem J."/>
            <person name="Labutti K."/>
            <person name="Salamov A."/>
            <person name="Andreopoulos B."/>
            <person name="Baker S."/>
            <person name="Barry K."/>
            <person name="Bills G."/>
            <person name="Bluhm B."/>
            <person name="Cannon C."/>
            <person name="Castanera R."/>
            <person name="Culley D."/>
            <person name="Daum C."/>
            <person name="Ezra D."/>
            <person name="Gonzalez J."/>
            <person name="Henrissat B."/>
            <person name="Kuo A."/>
            <person name="Liang C."/>
            <person name="Lipzen A."/>
            <person name="Lutzoni F."/>
            <person name="Magnuson J."/>
            <person name="Mondo S."/>
            <person name="Nolan M."/>
            <person name="Ohm R."/>
            <person name="Pangilinan J."/>
            <person name="Park H.-J."/>
            <person name="Ramirez L."/>
            <person name="Alfaro M."/>
            <person name="Sun H."/>
            <person name="Tritt A."/>
            <person name="Yoshinaga Y."/>
            <person name="Zwiers L.-H."/>
            <person name="Turgeon B."/>
            <person name="Goodwin S."/>
            <person name="Spatafora J."/>
            <person name="Crous P."/>
            <person name="Grigoriev I."/>
        </authorList>
    </citation>
    <scope>NUCLEOTIDE SEQUENCE</scope>
    <source>
        <strain evidence="4">CBS 161.51</strain>
    </source>
</reference>
<evidence type="ECO:0000313" key="4">
    <source>
        <dbReference type="EMBL" id="KAF1945538.1"/>
    </source>
</evidence>
<dbReference type="FunFam" id="1.10.10.10:FF:000118">
    <property type="entry name" value="40S ribosomal protein S19"/>
    <property type="match status" value="1"/>
</dbReference>
<keyword evidence="3" id="KW-0687">Ribonucleoprotein</keyword>
<dbReference type="InterPro" id="IPR036388">
    <property type="entry name" value="WH-like_DNA-bd_sf"/>
</dbReference>
<dbReference type="OrthoDB" id="428974at2759"/>
<dbReference type="GO" id="GO:0006412">
    <property type="term" value="P:translation"/>
    <property type="evidence" value="ECO:0007669"/>
    <property type="project" value="InterPro"/>
</dbReference>
<proteinExistence type="inferred from homology"/>
<organism evidence="4 5">
    <name type="scientific">Clathrospora elynae</name>
    <dbReference type="NCBI Taxonomy" id="706981"/>
    <lineage>
        <taxon>Eukaryota</taxon>
        <taxon>Fungi</taxon>
        <taxon>Dikarya</taxon>
        <taxon>Ascomycota</taxon>
        <taxon>Pezizomycotina</taxon>
        <taxon>Dothideomycetes</taxon>
        <taxon>Pleosporomycetidae</taxon>
        <taxon>Pleosporales</taxon>
        <taxon>Diademaceae</taxon>
        <taxon>Clathrospora</taxon>
    </lineage>
</organism>
<evidence type="ECO:0000256" key="3">
    <source>
        <dbReference type="ARBA" id="ARBA00023274"/>
    </source>
</evidence>
<keyword evidence="2 4" id="KW-0689">Ribosomal protein</keyword>
<comment type="similarity">
    <text evidence="1">Belongs to the eukaryotic ribosomal protein eS19 family.</text>
</comment>
<dbReference type="InterPro" id="IPR001266">
    <property type="entry name" value="Ribosomal_eS19"/>
</dbReference>
<dbReference type="PANTHER" id="PTHR11710:SF0">
    <property type="entry name" value="40S RIBOSOMAL PROTEIN S19"/>
    <property type="match status" value="1"/>
</dbReference>
<keyword evidence="5" id="KW-1185">Reference proteome</keyword>
<accession>A0A6A5T024</accession>
<evidence type="ECO:0000256" key="1">
    <source>
        <dbReference type="ARBA" id="ARBA00010014"/>
    </source>
</evidence>
<dbReference type="EMBL" id="ML976009">
    <property type="protein sequence ID" value="KAF1945538.1"/>
    <property type="molecule type" value="Genomic_DNA"/>
</dbReference>